<evidence type="ECO:0000313" key="1">
    <source>
        <dbReference type="EMBL" id="ESV53694.1"/>
    </source>
</evidence>
<reference evidence="1 2" key="1">
    <citation type="submission" date="2013-05" db="EMBL/GenBank/DDBJ databases">
        <authorList>
            <person name="Richards V.P."/>
            <person name="Durkin S.A.S."/>
            <person name="Kim M."/>
            <person name="Pavinski Bitar P.D."/>
            <person name="Stanhope M.J."/>
            <person name="Town C.D."/>
            <person name="Venter J.C."/>
        </authorList>
    </citation>
    <scope>NUCLEOTIDE SEQUENCE [LARGE SCALE GENOMIC DNA]</scope>
    <source>
        <strain evidence="1 2">LMG 14747</strain>
    </source>
</reference>
<name>V6Z248_STRAG</name>
<protein>
    <submittedName>
        <fullName evidence="1">Uncharacterized protein</fullName>
    </submittedName>
</protein>
<comment type="caution">
    <text evidence="1">The sequence shown here is derived from an EMBL/GenBank/DDBJ whole genome shotgun (WGS) entry which is preliminary data.</text>
</comment>
<accession>V6Z248</accession>
<dbReference type="EMBL" id="ANQC01000003">
    <property type="protein sequence ID" value="ESV53694.1"/>
    <property type="molecule type" value="Genomic_DNA"/>
</dbReference>
<dbReference type="AlphaFoldDB" id="V6Z248"/>
<sequence length="38" mass="4768">MFIFHNNFVPWFIFLNKESQIVLYHKLKEDPKESDKRK</sequence>
<evidence type="ECO:0000313" key="2">
    <source>
        <dbReference type="Proteomes" id="UP000018482"/>
    </source>
</evidence>
<dbReference type="Proteomes" id="UP000018482">
    <property type="component" value="Unassembled WGS sequence"/>
</dbReference>
<gene>
    <name evidence="1" type="ORF">SAG0136_00115</name>
</gene>
<proteinExistence type="predicted"/>
<organism evidence="1 2">
    <name type="scientific">Streptococcus agalactiae LMG 14747</name>
    <dbReference type="NCBI Taxonomy" id="1154860"/>
    <lineage>
        <taxon>Bacteria</taxon>
        <taxon>Bacillati</taxon>
        <taxon>Bacillota</taxon>
        <taxon>Bacilli</taxon>
        <taxon>Lactobacillales</taxon>
        <taxon>Streptococcaceae</taxon>
        <taxon>Streptococcus</taxon>
    </lineage>
</organism>